<dbReference type="SUPFAM" id="SSF48726">
    <property type="entry name" value="Immunoglobulin"/>
    <property type="match status" value="1"/>
</dbReference>
<dbReference type="Gene3D" id="2.60.40.10">
    <property type="entry name" value="Immunoglobulins"/>
    <property type="match status" value="1"/>
</dbReference>
<organism evidence="4 5">
    <name type="scientific">Pyxicephalus adspersus</name>
    <name type="common">African bullfrog</name>
    <dbReference type="NCBI Taxonomy" id="30357"/>
    <lineage>
        <taxon>Eukaryota</taxon>
        <taxon>Metazoa</taxon>
        <taxon>Chordata</taxon>
        <taxon>Craniata</taxon>
        <taxon>Vertebrata</taxon>
        <taxon>Euteleostomi</taxon>
        <taxon>Amphibia</taxon>
        <taxon>Batrachia</taxon>
        <taxon>Anura</taxon>
        <taxon>Neobatrachia</taxon>
        <taxon>Ranoidea</taxon>
        <taxon>Pyxicephalidae</taxon>
        <taxon>Pyxicephalinae</taxon>
        <taxon>Pyxicephalus</taxon>
    </lineage>
</organism>
<evidence type="ECO:0000256" key="2">
    <source>
        <dbReference type="SAM" id="Phobius"/>
    </source>
</evidence>
<feature type="transmembrane region" description="Helical" evidence="2">
    <location>
        <begin position="189"/>
        <end position="207"/>
    </location>
</feature>
<dbReference type="AlphaFoldDB" id="A0AAV2ZPG0"/>
<evidence type="ECO:0000313" key="4">
    <source>
        <dbReference type="EMBL" id="DBA15988.1"/>
    </source>
</evidence>
<dbReference type="SMART" id="SM00409">
    <property type="entry name" value="IG"/>
    <property type="match status" value="1"/>
</dbReference>
<reference evidence="4" key="1">
    <citation type="thesis" date="2020" institute="ProQuest LLC" country="789 East Eisenhower Parkway, Ann Arbor, MI, USA">
        <title>Comparative Genomics and Chromosome Evolution.</title>
        <authorList>
            <person name="Mudd A.B."/>
        </authorList>
    </citation>
    <scope>NUCLEOTIDE SEQUENCE</scope>
    <source>
        <strain evidence="4">1538</strain>
        <tissue evidence="4">Blood</tissue>
    </source>
</reference>
<feature type="domain" description="Immunoglobulin" evidence="3">
    <location>
        <begin position="3"/>
        <end position="84"/>
    </location>
</feature>
<dbReference type="GO" id="GO:0002764">
    <property type="term" value="P:immune response-regulating signaling pathway"/>
    <property type="evidence" value="ECO:0007669"/>
    <property type="project" value="TreeGrafter"/>
</dbReference>
<dbReference type="InterPro" id="IPR036179">
    <property type="entry name" value="Ig-like_dom_sf"/>
</dbReference>
<name>A0AAV2ZPG0_PYXAD</name>
<evidence type="ECO:0000256" key="1">
    <source>
        <dbReference type="ARBA" id="ARBA00023157"/>
    </source>
</evidence>
<dbReference type="Pfam" id="PF13895">
    <property type="entry name" value="Ig_2"/>
    <property type="match status" value="1"/>
</dbReference>
<gene>
    <name evidence="4" type="ORF">GDO54_003436</name>
</gene>
<keyword evidence="1" id="KW-1015">Disulfide bond</keyword>
<keyword evidence="2" id="KW-0812">Transmembrane</keyword>
<keyword evidence="2" id="KW-1133">Transmembrane helix</keyword>
<evidence type="ECO:0000259" key="3">
    <source>
        <dbReference type="SMART" id="SM00409"/>
    </source>
</evidence>
<dbReference type="InterPro" id="IPR013783">
    <property type="entry name" value="Ig-like_fold"/>
</dbReference>
<comment type="caution">
    <text evidence="4">The sequence shown here is derived from an EMBL/GenBank/DDBJ whole genome shotgun (WGS) entry which is preliminary data.</text>
</comment>
<dbReference type="InterPro" id="IPR003599">
    <property type="entry name" value="Ig_sub"/>
</dbReference>
<dbReference type="InterPro" id="IPR050412">
    <property type="entry name" value="Ig-like_Receptors_ImmuneReg"/>
</dbReference>
<proteinExistence type="predicted"/>
<dbReference type="Proteomes" id="UP001181693">
    <property type="component" value="Unassembled WGS sequence"/>
</dbReference>
<keyword evidence="2" id="KW-0472">Membrane</keyword>
<dbReference type="EMBL" id="DYDO01000011">
    <property type="protein sequence ID" value="DBA15988.1"/>
    <property type="molecule type" value="Genomic_DNA"/>
</dbReference>
<sequence>MVKPRKMVQRGEDITITCKAPYPNIQFTIYKDMKSLKDIDESPHVIPNAGENDVGQYMCSFRTKPGWKPQIQSDYSNPVTIQLQPEDLFSPSVSWVADVSDDKYVNIICQAPEKNPRMVSFYLFNSSKDIQEEILDVEESRVIFNISSRDHTQKKYYCSYAKRMGSNLAVSPISKPVVIWRVDYTTRNIIRLFISAVVLILLGFILVKHFQHFQETEEQPPRIPPARRTHTAKSDYTERMQILQNPCPESHY</sequence>
<evidence type="ECO:0000313" key="5">
    <source>
        <dbReference type="Proteomes" id="UP001181693"/>
    </source>
</evidence>
<protein>
    <recommendedName>
        <fullName evidence="3">Immunoglobulin domain-containing protein</fullName>
    </recommendedName>
</protein>
<keyword evidence="5" id="KW-1185">Reference proteome</keyword>
<accession>A0AAV2ZPG0</accession>
<dbReference type="PANTHER" id="PTHR11738:SF186">
    <property type="entry name" value="OSTEOCLAST-ASSOCIATED IMMUNOGLOBULIN-LIKE RECEPTOR"/>
    <property type="match status" value="1"/>
</dbReference>
<dbReference type="PANTHER" id="PTHR11738">
    <property type="entry name" value="MHC CLASS I NK CELL RECEPTOR"/>
    <property type="match status" value="1"/>
</dbReference>